<organism evidence="1">
    <name type="scientific">Arundo donax</name>
    <name type="common">Giant reed</name>
    <name type="synonym">Donax arundinaceus</name>
    <dbReference type="NCBI Taxonomy" id="35708"/>
    <lineage>
        <taxon>Eukaryota</taxon>
        <taxon>Viridiplantae</taxon>
        <taxon>Streptophyta</taxon>
        <taxon>Embryophyta</taxon>
        <taxon>Tracheophyta</taxon>
        <taxon>Spermatophyta</taxon>
        <taxon>Magnoliopsida</taxon>
        <taxon>Liliopsida</taxon>
        <taxon>Poales</taxon>
        <taxon>Poaceae</taxon>
        <taxon>PACMAD clade</taxon>
        <taxon>Arundinoideae</taxon>
        <taxon>Arundineae</taxon>
        <taxon>Arundo</taxon>
    </lineage>
</organism>
<evidence type="ECO:0000313" key="1">
    <source>
        <dbReference type="EMBL" id="JAD55650.1"/>
    </source>
</evidence>
<sequence>MDSCIRKPHPFTISRRW</sequence>
<accession>A0A0A9B3D0</accession>
<reference evidence="1" key="1">
    <citation type="submission" date="2014-09" db="EMBL/GenBank/DDBJ databases">
        <authorList>
            <person name="Magalhaes I.L.F."/>
            <person name="Oliveira U."/>
            <person name="Santos F.R."/>
            <person name="Vidigal T.H.D.A."/>
            <person name="Brescovit A.D."/>
            <person name="Santos A.J."/>
        </authorList>
    </citation>
    <scope>NUCLEOTIDE SEQUENCE</scope>
    <source>
        <tissue evidence="1">Shoot tissue taken approximately 20 cm above the soil surface</tissue>
    </source>
</reference>
<name>A0A0A9B3D0_ARUDO</name>
<reference evidence="1" key="2">
    <citation type="journal article" date="2015" name="Data Brief">
        <title>Shoot transcriptome of the giant reed, Arundo donax.</title>
        <authorList>
            <person name="Barrero R.A."/>
            <person name="Guerrero F.D."/>
            <person name="Moolhuijzen P."/>
            <person name="Goolsby J.A."/>
            <person name="Tidwell J."/>
            <person name="Bellgard S.E."/>
            <person name="Bellgard M.I."/>
        </authorList>
    </citation>
    <scope>NUCLEOTIDE SEQUENCE</scope>
    <source>
        <tissue evidence="1">Shoot tissue taken approximately 20 cm above the soil surface</tissue>
    </source>
</reference>
<dbReference type="EMBL" id="GBRH01242245">
    <property type="protein sequence ID" value="JAD55650.1"/>
    <property type="molecule type" value="Transcribed_RNA"/>
</dbReference>
<proteinExistence type="predicted"/>
<dbReference type="AlphaFoldDB" id="A0A0A9B3D0"/>
<protein>
    <submittedName>
        <fullName evidence="1">Uncharacterized protein</fullName>
    </submittedName>
</protein>